<comment type="caution">
    <text evidence="2">The sequence shown here is derived from an EMBL/GenBank/DDBJ whole genome shotgun (WGS) entry which is preliminary data.</text>
</comment>
<feature type="compositionally biased region" description="Polar residues" evidence="1">
    <location>
        <begin position="85"/>
        <end position="95"/>
    </location>
</feature>
<feature type="region of interest" description="Disordered" evidence="1">
    <location>
        <begin position="356"/>
        <end position="402"/>
    </location>
</feature>
<sequence>MSLWKRIFSPRSAEETRGEGCDHNDSVDLPSPPVPPARRKRARLQRRVRATAPTPSTKKTPPRGTRSLERIRHLQGHATRALRIASSSVRGSSPETTERLSTPPVASAQLKREQATESFEAIAPHAKARSSIPATVCSSSAVEATNTLLQFTARDKSPELSAPSPTVPESSSSLGPPSTIVHFRNENTHIPTIPLCFTTQYHSSPIGPSTLAVERFSSSTLNPPNIPPQLKGENTSAATTPAVPQLASSPFSSSPSGTPTASAAKKYLYSIPQYYSPPVETTTSAVSQSTYSALCSPTSIAQSQGVETSAATTTPTVPQFKSSSLSPPSSIAQFQGGKKSVLTNPHHHLFLVGAPTAADMPKSRKRKSPSIDLEPPRTLKRRTPGIRKHILDISKQSAPPSYHSVLHMKRKRNEIDEGLVCSYVSQSFNEDSTSPQSSHSLYSDHSIDQDSEPHSSHNRRRSGSPSPSPSPSKRAKMNQKQRVNGKKHEENPRSVKVRMKASVGQKRSSTKGKEKFHNNDENYVDIGQSEESDYFITSAERNDLLYELTRERASRMAEAVEIPPRFWTGISAGQTGPQARHPWL</sequence>
<feature type="region of interest" description="Disordered" evidence="1">
    <location>
        <begin position="428"/>
        <end position="519"/>
    </location>
</feature>
<feature type="region of interest" description="Disordered" evidence="1">
    <location>
        <begin position="154"/>
        <end position="176"/>
    </location>
</feature>
<feature type="compositionally biased region" description="Low complexity" evidence="1">
    <location>
        <begin position="50"/>
        <end position="59"/>
    </location>
</feature>
<gene>
    <name evidence="2" type="ORF">N7494_003884</name>
</gene>
<dbReference type="AlphaFoldDB" id="A0AAD6GI52"/>
<feature type="region of interest" description="Disordered" evidence="1">
    <location>
        <begin position="218"/>
        <end position="257"/>
    </location>
</feature>
<proteinExistence type="predicted"/>
<organism evidence="2 3">
    <name type="scientific">Penicillium frequentans</name>
    <dbReference type="NCBI Taxonomy" id="3151616"/>
    <lineage>
        <taxon>Eukaryota</taxon>
        <taxon>Fungi</taxon>
        <taxon>Dikarya</taxon>
        <taxon>Ascomycota</taxon>
        <taxon>Pezizomycotina</taxon>
        <taxon>Eurotiomycetes</taxon>
        <taxon>Eurotiomycetidae</taxon>
        <taxon>Eurotiales</taxon>
        <taxon>Aspergillaceae</taxon>
        <taxon>Penicillium</taxon>
    </lineage>
</organism>
<feature type="compositionally biased region" description="Low complexity" evidence="1">
    <location>
        <begin position="247"/>
        <end position="257"/>
    </location>
</feature>
<evidence type="ECO:0000313" key="3">
    <source>
        <dbReference type="Proteomes" id="UP001220324"/>
    </source>
</evidence>
<feature type="compositionally biased region" description="Polar residues" evidence="1">
    <location>
        <begin position="428"/>
        <end position="443"/>
    </location>
</feature>
<accession>A0AAD6GI52</accession>
<dbReference type="Proteomes" id="UP001220324">
    <property type="component" value="Unassembled WGS sequence"/>
</dbReference>
<feature type="compositionally biased region" description="Polar residues" evidence="1">
    <location>
        <begin position="309"/>
        <end position="321"/>
    </location>
</feature>
<feature type="compositionally biased region" description="Basic and acidic residues" evidence="1">
    <location>
        <begin position="12"/>
        <end position="26"/>
    </location>
</feature>
<name>A0AAD6GI52_9EURO</name>
<feature type="compositionally biased region" description="Polar residues" evidence="1">
    <location>
        <begin position="163"/>
        <end position="176"/>
    </location>
</feature>
<reference evidence="2 3" key="1">
    <citation type="journal article" date="2023" name="IMA Fungus">
        <title>Comparative genomic study of the Penicillium genus elucidates a diverse pangenome and 15 lateral gene transfer events.</title>
        <authorList>
            <person name="Petersen C."/>
            <person name="Sorensen T."/>
            <person name="Nielsen M.R."/>
            <person name="Sondergaard T.E."/>
            <person name="Sorensen J.L."/>
            <person name="Fitzpatrick D.A."/>
            <person name="Frisvad J.C."/>
            <person name="Nielsen K.L."/>
        </authorList>
    </citation>
    <scope>NUCLEOTIDE SEQUENCE [LARGE SCALE GENOMIC DNA]</scope>
    <source>
        <strain evidence="2 3">IBT 35679</strain>
    </source>
</reference>
<keyword evidence="3" id="KW-1185">Reference proteome</keyword>
<feature type="region of interest" description="Disordered" evidence="1">
    <location>
        <begin position="1"/>
        <end position="111"/>
    </location>
</feature>
<evidence type="ECO:0000256" key="1">
    <source>
        <dbReference type="SAM" id="MobiDB-lite"/>
    </source>
</evidence>
<feature type="compositionally biased region" description="Basic residues" evidence="1">
    <location>
        <begin position="37"/>
        <end position="49"/>
    </location>
</feature>
<feature type="compositionally biased region" description="Basic residues" evidence="1">
    <location>
        <begin position="378"/>
        <end position="388"/>
    </location>
</feature>
<feature type="region of interest" description="Disordered" evidence="1">
    <location>
        <begin position="309"/>
        <end position="335"/>
    </location>
</feature>
<feature type="compositionally biased region" description="Basic and acidic residues" evidence="1">
    <location>
        <begin position="445"/>
        <end position="455"/>
    </location>
</feature>
<evidence type="ECO:0000313" key="2">
    <source>
        <dbReference type="EMBL" id="KAJ5546299.1"/>
    </source>
</evidence>
<protein>
    <submittedName>
        <fullName evidence="2">Uncharacterized protein</fullName>
    </submittedName>
</protein>
<dbReference type="EMBL" id="JAQIZZ010000003">
    <property type="protein sequence ID" value="KAJ5546299.1"/>
    <property type="molecule type" value="Genomic_DNA"/>
</dbReference>
<feature type="compositionally biased region" description="Basic residues" evidence="1">
    <location>
        <begin position="473"/>
        <end position="485"/>
    </location>
</feature>